<accession>A0ABQ4S8C7</accession>
<evidence type="ECO:0000313" key="6">
    <source>
        <dbReference type="Proteomes" id="UP001055125"/>
    </source>
</evidence>
<dbReference type="PROSITE" id="PS01124">
    <property type="entry name" value="HTH_ARAC_FAMILY_2"/>
    <property type="match status" value="1"/>
</dbReference>
<proteinExistence type="predicted"/>
<dbReference type="Pfam" id="PF12833">
    <property type="entry name" value="HTH_18"/>
    <property type="match status" value="1"/>
</dbReference>
<dbReference type="PANTHER" id="PTHR46796">
    <property type="entry name" value="HTH-TYPE TRANSCRIPTIONAL ACTIVATOR RHAS-RELATED"/>
    <property type="match status" value="1"/>
</dbReference>
<dbReference type="PANTHER" id="PTHR46796:SF6">
    <property type="entry name" value="ARAC SUBFAMILY"/>
    <property type="match status" value="1"/>
</dbReference>
<reference evidence="5" key="2">
    <citation type="submission" date="2021-08" db="EMBL/GenBank/DDBJ databases">
        <authorList>
            <person name="Tani A."/>
            <person name="Ola A."/>
            <person name="Ogura Y."/>
            <person name="Katsura K."/>
            <person name="Hayashi T."/>
        </authorList>
    </citation>
    <scope>NUCLEOTIDE SEQUENCE</scope>
    <source>
        <strain evidence="5">DSM 19015</strain>
    </source>
</reference>
<dbReference type="RefSeq" id="WP_238247190.1">
    <property type="nucleotide sequence ID" value="NZ_BPQP01000151.1"/>
</dbReference>
<name>A0ABQ4S8C7_9HYPH</name>
<dbReference type="InterPro" id="IPR050204">
    <property type="entry name" value="AraC_XylS_family_regulators"/>
</dbReference>
<keyword evidence="1" id="KW-0805">Transcription regulation</keyword>
<dbReference type="InterPro" id="IPR018060">
    <property type="entry name" value="HTH_AraC"/>
</dbReference>
<evidence type="ECO:0000259" key="4">
    <source>
        <dbReference type="PROSITE" id="PS01124"/>
    </source>
</evidence>
<dbReference type="EMBL" id="BPQP01000151">
    <property type="protein sequence ID" value="GJD98043.1"/>
    <property type="molecule type" value="Genomic_DNA"/>
</dbReference>
<keyword evidence="6" id="KW-1185">Reference proteome</keyword>
<dbReference type="Gene3D" id="1.10.10.60">
    <property type="entry name" value="Homeodomain-like"/>
    <property type="match status" value="1"/>
</dbReference>
<evidence type="ECO:0000256" key="3">
    <source>
        <dbReference type="ARBA" id="ARBA00023163"/>
    </source>
</evidence>
<keyword evidence="2" id="KW-0238">DNA-binding</keyword>
<dbReference type="InterPro" id="IPR009057">
    <property type="entry name" value="Homeodomain-like_sf"/>
</dbReference>
<dbReference type="Proteomes" id="UP001055125">
    <property type="component" value="Unassembled WGS sequence"/>
</dbReference>
<sequence length="293" mass="32092">MANLVRRAEHWKQYSTPPKTLAYHEEPGWEFRELEYGPGGAWDFVSTKLHIASHLDPVRQRIGPTSSPFLLVPPSSAVSAPGDCLAGSWEGSGRSQHILISAGFVATAIGADIGLGAVSRRRFARTRELDLRDQIAQSLLATFGLEIKSGNANGPLFLQMLVAAMVHHALRASTSLQKPSYGSLSREQLGMVFDLMDSQMAGRPNLGEFATLLGVSIQYFCRAFRATTGISPHQYMLKRRVEFARAMIETGSMPLSHVAQAAGFVDHSQMAATFRKLLKVSPSHFRNSRAVVN</sequence>
<protein>
    <submittedName>
        <fullName evidence="5">HTH-type transcriptional activator RhaS</fullName>
    </submittedName>
</protein>
<keyword evidence="3" id="KW-0804">Transcription</keyword>
<evidence type="ECO:0000256" key="2">
    <source>
        <dbReference type="ARBA" id="ARBA00023125"/>
    </source>
</evidence>
<dbReference type="SMART" id="SM00342">
    <property type="entry name" value="HTH_ARAC"/>
    <property type="match status" value="1"/>
</dbReference>
<evidence type="ECO:0000256" key="1">
    <source>
        <dbReference type="ARBA" id="ARBA00023015"/>
    </source>
</evidence>
<feature type="domain" description="HTH araC/xylS-type" evidence="4">
    <location>
        <begin position="190"/>
        <end position="288"/>
    </location>
</feature>
<reference evidence="5" key="1">
    <citation type="journal article" date="2021" name="Front. Microbiol.">
        <title>Comprehensive Comparative Genomics and Phenotyping of Methylobacterium Species.</title>
        <authorList>
            <person name="Alessa O."/>
            <person name="Ogura Y."/>
            <person name="Fujitani Y."/>
            <person name="Takami H."/>
            <person name="Hayashi T."/>
            <person name="Sahin N."/>
            <person name="Tani A."/>
        </authorList>
    </citation>
    <scope>NUCLEOTIDE SEQUENCE</scope>
    <source>
        <strain evidence="5">DSM 19015</strain>
    </source>
</reference>
<evidence type="ECO:0000313" key="5">
    <source>
        <dbReference type="EMBL" id="GJD98043.1"/>
    </source>
</evidence>
<organism evidence="5 6">
    <name type="scientific">Methylobacterium iners</name>
    <dbReference type="NCBI Taxonomy" id="418707"/>
    <lineage>
        <taxon>Bacteria</taxon>
        <taxon>Pseudomonadati</taxon>
        <taxon>Pseudomonadota</taxon>
        <taxon>Alphaproteobacteria</taxon>
        <taxon>Hyphomicrobiales</taxon>
        <taxon>Methylobacteriaceae</taxon>
        <taxon>Methylobacterium</taxon>
    </lineage>
</organism>
<dbReference type="SUPFAM" id="SSF46689">
    <property type="entry name" value="Homeodomain-like"/>
    <property type="match status" value="2"/>
</dbReference>
<comment type="caution">
    <text evidence="5">The sequence shown here is derived from an EMBL/GenBank/DDBJ whole genome shotgun (WGS) entry which is preliminary data.</text>
</comment>
<gene>
    <name evidence="5" type="primary">rhaS</name>
    <name evidence="5" type="ORF">OCOJLMKI_5282</name>
</gene>